<evidence type="ECO:0000313" key="1">
    <source>
        <dbReference type="EMBL" id="EKE67168.1"/>
    </source>
</evidence>
<protein>
    <submittedName>
        <fullName evidence="1">Uncharacterized protein</fullName>
    </submittedName>
</protein>
<dbReference type="AlphaFoldDB" id="K2IWE5"/>
<keyword evidence="2" id="KW-1185">Reference proteome</keyword>
<dbReference type="Proteomes" id="UP000006755">
    <property type="component" value="Unassembled WGS sequence"/>
</dbReference>
<dbReference type="OrthoDB" id="5817318at2"/>
<name>K2IWE5_9GAMM</name>
<gene>
    <name evidence="1" type="ORF">B3C1_19158</name>
</gene>
<dbReference type="RefSeq" id="WP_008486901.1">
    <property type="nucleotide sequence ID" value="NZ_AMRI01000061.1"/>
</dbReference>
<dbReference type="EMBL" id="AMRI01000061">
    <property type="protein sequence ID" value="EKE67168.1"/>
    <property type="molecule type" value="Genomic_DNA"/>
</dbReference>
<comment type="caution">
    <text evidence="1">The sequence shown here is derived from an EMBL/GenBank/DDBJ whole genome shotgun (WGS) entry which is preliminary data.</text>
</comment>
<reference evidence="1 2" key="1">
    <citation type="journal article" date="2012" name="J. Bacteriol.">
        <title>Genome Sequence of Gallaecimonas xiamenensis Type Strain 3-C-1.</title>
        <authorList>
            <person name="Lai Q."/>
            <person name="Wang L."/>
            <person name="Wang W."/>
            <person name="Shao Z."/>
        </authorList>
    </citation>
    <scope>NUCLEOTIDE SEQUENCE [LARGE SCALE GENOMIC DNA]</scope>
    <source>
        <strain evidence="1 2">3-C-1</strain>
    </source>
</reference>
<accession>K2IWE5</accession>
<organism evidence="1 2">
    <name type="scientific">Gallaecimonas xiamenensis 3-C-1</name>
    <dbReference type="NCBI Taxonomy" id="745411"/>
    <lineage>
        <taxon>Bacteria</taxon>
        <taxon>Pseudomonadati</taxon>
        <taxon>Pseudomonadota</taxon>
        <taxon>Gammaproteobacteria</taxon>
        <taxon>Enterobacterales</taxon>
        <taxon>Gallaecimonadaceae</taxon>
        <taxon>Gallaecimonas</taxon>
    </lineage>
</organism>
<proteinExistence type="predicted"/>
<evidence type="ECO:0000313" key="2">
    <source>
        <dbReference type="Proteomes" id="UP000006755"/>
    </source>
</evidence>
<sequence>MDINMLHQGALCCTRQGTGWVVAVDRENRIVRLKDQKDSHMFEVDINAVMDEPQIHTPEDGYY</sequence>